<dbReference type="InterPro" id="IPR036179">
    <property type="entry name" value="Ig-like_dom_sf"/>
</dbReference>
<reference evidence="3" key="1">
    <citation type="submission" date="2025-08" db="UniProtKB">
        <authorList>
            <consortium name="Ensembl"/>
        </authorList>
    </citation>
    <scope>IDENTIFICATION</scope>
</reference>
<feature type="domain" description="Ig-like" evidence="2">
    <location>
        <begin position="26"/>
        <end position="134"/>
    </location>
</feature>
<dbReference type="InterPro" id="IPR039257">
    <property type="entry name" value="BTLA"/>
</dbReference>
<evidence type="ECO:0000313" key="4">
    <source>
        <dbReference type="Proteomes" id="UP000261640"/>
    </source>
</evidence>
<evidence type="ECO:0000313" key="3">
    <source>
        <dbReference type="Ensembl" id="ENSMAMP00000040688.1"/>
    </source>
</evidence>
<dbReference type="PANTHER" id="PTHR37996">
    <property type="entry name" value="B- AND T-LYMPHOCYTE ATTENUATOR"/>
    <property type="match status" value="1"/>
</dbReference>
<feature type="compositionally biased region" description="Polar residues" evidence="1">
    <location>
        <begin position="198"/>
        <end position="208"/>
    </location>
</feature>
<dbReference type="Proteomes" id="UP000261640">
    <property type="component" value="Unplaced"/>
</dbReference>
<dbReference type="GO" id="GO:0005886">
    <property type="term" value="C:plasma membrane"/>
    <property type="evidence" value="ECO:0007669"/>
    <property type="project" value="InterPro"/>
</dbReference>
<dbReference type="GeneTree" id="ENSGT00940000175333"/>
<dbReference type="InterPro" id="IPR003599">
    <property type="entry name" value="Ig_sub"/>
</dbReference>
<dbReference type="InterPro" id="IPR013783">
    <property type="entry name" value="Ig-like_fold"/>
</dbReference>
<name>A0A7N8X5C2_9TELE</name>
<organism evidence="3 4">
    <name type="scientific">Mastacembelus armatus</name>
    <name type="common">zig-zag eel</name>
    <dbReference type="NCBI Taxonomy" id="205130"/>
    <lineage>
        <taxon>Eukaryota</taxon>
        <taxon>Metazoa</taxon>
        <taxon>Chordata</taxon>
        <taxon>Craniata</taxon>
        <taxon>Vertebrata</taxon>
        <taxon>Euteleostomi</taxon>
        <taxon>Actinopterygii</taxon>
        <taxon>Neopterygii</taxon>
        <taxon>Teleostei</taxon>
        <taxon>Neoteleostei</taxon>
        <taxon>Acanthomorphata</taxon>
        <taxon>Anabantaria</taxon>
        <taxon>Synbranchiformes</taxon>
        <taxon>Mastacembelidae</taxon>
        <taxon>Mastacembelus</taxon>
    </lineage>
</organism>
<dbReference type="Ensembl" id="ENSMAMT00000039561.1">
    <property type="protein sequence ID" value="ENSMAMP00000040688.1"/>
    <property type="gene ID" value="ENSMAMG00000028584.1"/>
</dbReference>
<protein>
    <recommendedName>
        <fullName evidence="2">Ig-like domain-containing protein</fullName>
    </recommendedName>
</protein>
<dbReference type="GO" id="GO:0038023">
    <property type="term" value="F:signaling receptor activity"/>
    <property type="evidence" value="ECO:0007669"/>
    <property type="project" value="InterPro"/>
</dbReference>
<reference evidence="3" key="2">
    <citation type="submission" date="2025-09" db="UniProtKB">
        <authorList>
            <consortium name="Ensembl"/>
        </authorList>
    </citation>
    <scope>IDENTIFICATION</scope>
</reference>
<accession>A0A7N8X5C2</accession>
<dbReference type="GO" id="GO:0002768">
    <property type="term" value="P:immune response-regulating cell surface receptor signaling pathway"/>
    <property type="evidence" value="ECO:0007669"/>
    <property type="project" value="InterPro"/>
</dbReference>
<dbReference type="SUPFAM" id="SSF48726">
    <property type="entry name" value="Immunoglobulin"/>
    <property type="match status" value="1"/>
</dbReference>
<keyword evidence="4" id="KW-1185">Reference proteome</keyword>
<evidence type="ECO:0000256" key="1">
    <source>
        <dbReference type="SAM" id="MobiDB-lite"/>
    </source>
</evidence>
<dbReference type="PROSITE" id="PS50835">
    <property type="entry name" value="IG_LIKE"/>
    <property type="match status" value="1"/>
</dbReference>
<dbReference type="Gene3D" id="2.60.40.10">
    <property type="entry name" value="Immunoglobulins"/>
    <property type="match status" value="1"/>
</dbReference>
<dbReference type="InParanoid" id="A0A7N8X5C2"/>
<sequence>LSVLPSFLSMGKLKVSINTLLCYLFPSCDVVLMVRRNTHMKIAPNQSLTVKCPVKHCGKSLEVTWCKLLDTDRYGPFNKSENVEIRQNNNHRKDELISYLTFKRISMHDEGMYRCDLERCQSNFNYFSHAINISVSGMLLFPPKSAKKCVIYQSKMSNHMIPDLPKRSSPTVPVLTAHFSILNDIYAPGPARTPSSPPHSFTNGNQPLASMAKEGQPSGVYAVINHRQSRIPARKQGTVIKQDKKIEYTTVAVS</sequence>
<dbReference type="InterPro" id="IPR007110">
    <property type="entry name" value="Ig-like_dom"/>
</dbReference>
<evidence type="ECO:0000259" key="2">
    <source>
        <dbReference type="PROSITE" id="PS50835"/>
    </source>
</evidence>
<dbReference type="AlphaFoldDB" id="A0A7N8X5C2"/>
<feature type="region of interest" description="Disordered" evidence="1">
    <location>
        <begin position="191"/>
        <end position="212"/>
    </location>
</feature>
<dbReference type="PANTHER" id="PTHR37996:SF1">
    <property type="entry name" value="B- AND T-LYMPHOCYTE ATTENUATOR"/>
    <property type="match status" value="1"/>
</dbReference>
<proteinExistence type="predicted"/>
<dbReference type="SMART" id="SM00409">
    <property type="entry name" value="IG"/>
    <property type="match status" value="1"/>
</dbReference>